<proteinExistence type="predicted"/>
<dbReference type="Pfam" id="PF00782">
    <property type="entry name" value="DSPc"/>
    <property type="match status" value="1"/>
</dbReference>
<dbReference type="OrthoDB" id="2081133at2"/>
<keyword evidence="3" id="KW-1185">Reference proteome</keyword>
<dbReference type="PROSITE" id="PS00383">
    <property type="entry name" value="TYR_PHOSPHATASE_1"/>
    <property type="match status" value="1"/>
</dbReference>
<comment type="caution">
    <text evidence="2">The sequence shown here is derived from an EMBL/GenBank/DDBJ whole genome shotgun (WGS) entry which is preliminary data.</text>
</comment>
<dbReference type="InterPro" id="IPR029021">
    <property type="entry name" value="Prot-tyrosine_phosphatase-like"/>
</dbReference>
<dbReference type="Proteomes" id="UP000250369">
    <property type="component" value="Unassembled WGS sequence"/>
</dbReference>
<gene>
    <name evidence="2" type="ORF">DQG23_35915</name>
</gene>
<dbReference type="EMBL" id="QMFB01000036">
    <property type="protein sequence ID" value="RAV11752.1"/>
    <property type="molecule type" value="Genomic_DNA"/>
</dbReference>
<dbReference type="InterPro" id="IPR000340">
    <property type="entry name" value="Dual-sp_phosphatase_cat-dom"/>
</dbReference>
<evidence type="ECO:0000313" key="3">
    <source>
        <dbReference type="Proteomes" id="UP000250369"/>
    </source>
</evidence>
<evidence type="ECO:0000259" key="1">
    <source>
        <dbReference type="PROSITE" id="PS50056"/>
    </source>
</evidence>
<dbReference type="PROSITE" id="PS50056">
    <property type="entry name" value="TYR_PHOSPHATASE_2"/>
    <property type="match status" value="1"/>
</dbReference>
<dbReference type="PANTHER" id="PTHR47216">
    <property type="match status" value="1"/>
</dbReference>
<dbReference type="InterPro" id="IPR016130">
    <property type="entry name" value="Tyr_Pase_AS"/>
</dbReference>
<evidence type="ECO:0000313" key="2">
    <source>
        <dbReference type="EMBL" id="RAV11752.1"/>
    </source>
</evidence>
<protein>
    <submittedName>
        <fullName evidence="2">Protein tyrosine phosphatase</fullName>
    </submittedName>
</protein>
<reference evidence="2 3" key="1">
    <citation type="journal article" date="2009" name="Int. J. Syst. Evol. Microbiol.">
        <title>Paenibacillus contaminans sp. nov., isolated from a contaminated laboratory plate.</title>
        <authorList>
            <person name="Chou J.H."/>
            <person name="Lee J.H."/>
            <person name="Lin M.C."/>
            <person name="Chang P.S."/>
            <person name="Arun A.B."/>
            <person name="Young C.C."/>
            <person name="Chen W.M."/>
        </authorList>
    </citation>
    <scope>NUCLEOTIDE SEQUENCE [LARGE SCALE GENOMIC DNA]</scope>
    <source>
        <strain evidence="2 3">CKOBP-6</strain>
    </source>
</reference>
<dbReference type="Gene3D" id="3.90.190.10">
    <property type="entry name" value="Protein tyrosine phosphatase superfamily"/>
    <property type="match status" value="1"/>
</dbReference>
<dbReference type="PANTHER" id="PTHR47216:SF4">
    <property type="entry name" value="OS01G0859400 PROTEIN"/>
    <property type="match status" value="1"/>
</dbReference>
<dbReference type="RefSeq" id="WP_113035859.1">
    <property type="nucleotide sequence ID" value="NZ_QMFB01000036.1"/>
</dbReference>
<dbReference type="SUPFAM" id="SSF52799">
    <property type="entry name" value="(Phosphotyrosine protein) phosphatases II"/>
    <property type="match status" value="1"/>
</dbReference>
<accession>A0A329LX25</accession>
<dbReference type="AlphaFoldDB" id="A0A329LX25"/>
<dbReference type="InterPro" id="IPR000387">
    <property type="entry name" value="Tyr_Pase_dom"/>
</dbReference>
<sequence>MEKSYQALHDNKIFMCGAADVEQVVKNEQCEVIVDLRGEANQCAFAGADVEWIKIALGDDAVDNQEALLKQAADEVVKAYREGKKVAFHCNGGRGRTGAVAVATLIELGVSGTIEEAERLAKCIRPILNVKPAQKEALQKLYP</sequence>
<organism evidence="2 3">
    <name type="scientific">Paenibacillus contaminans</name>
    <dbReference type="NCBI Taxonomy" id="450362"/>
    <lineage>
        <taxon>Bacteria</taxon>
        <taxon>Bacillati</taxon>
        <taxon>Bacillota</taxon>
        <taxon>Bacilli</taxon>
        <taxon>Bacillales</taxon>
        <taxon>Paenibacillaceae</taxon>
        <taxon>Paenibacillus</taxon>
    </lineage>
</organism>
<name>A0A329LX25_9BACL</name>
<feature type="domain" description="Tyrosine specific protein phosphatases" evidence="1">
    <location>
        <begin position="67"/>
        <end position="136"/>
    </location>
</feature>